<evidence type="ECO:0000313" key="1">
    <source>
        <dbReference type="EMBL" id="TVM17892.1"/>
    </source>
</evidence>
<evidence type="ECO:0000313" key="2">
    <source>
        <dbReference type="Proteomes" id="UP000448292"/>
    </source>
</evidence>
<name>A0A7M3MG95_9BACT</name>
<proteinExistence type="predicted"/>
<accession>A0A7M3MG95</accession>
<gene>
    <name evidence="1" type="ORF">DPQ33_07215</name>
</gene>
<organism evidence="1 2">
    <name type="scientific">Oceanidesulfovibrio indonesiensis</name>
    <dbReference type="NCBI Taxonomy" id="54767"/>
    <lineage>
        <taxon>Bacteria</taxon>
        <taxon>Pseudomonadati</taxon>
        <taxon>Thermodesulfobacteriota</taxon>
        <taxon>Desulfovibrionia</taxon>
        <taxon>Desulfovibrionales</taxon>
        <taxon>Desulfovibrionaceae</taxon>
        <taxon>Oceanidesulfovibrio</taxon>
    </lineage>
</organism>
<keyword evidence="2" id="KW-1185">Reference proteome</keyword>
<evidence type="ECO:0008006" key="3">
    <source>
        <dbReference type="Google" id="ProtNLM"/>
    </source>
</evidence>
<comment type="caution">
    <text evidence="1">The sequence shown here is derived from an EMBL/GenBank/DDBJ whole genome shotgun (WGS) entry which is preliminary data.</text>
</comment>
<dbReference type="AlphaFoldDB" id="A0A7M3MG95"/>
<sequence>MKNTAQVDVLESMALGRALAAHSHELKNVLAIVGEAAGLAEDILALQRMRNPESAMPEDMAARVDKALGSITAQVERGHKLTSDLNMLAHLPDRRLEPTLPDVDLSLIAGLACRMLERNARRAHVQLSPPAAVGATAPADAQGCLAACLVLLEWIYKSRQPGEEVAVAAVDGAPAIEIPDAPDLDGLPEDVRRLTESAGMELETDNDRLRVTLMGV</sequence>
<reference evidence="1 2" key="1">
    <citation type="submission" date="2018-06" db="EMBL/GenBank/DDBJ databases">
        <title>Complete genome of Desulfovibrio indonesiensis P37SLT.</title>
        <authorList>
            <person name="Crispim J.S."/>
            <person name="Vidigal P.M.P."/>
            <person name="Silva L.C.F."/>
            <person name="Laguardia C.N."/>
            <person name="Araujo L.C."/>
            <person name="Dias R.S."/>
            <person name="Sousa M.P."/>
            <person name="Paula S.O."/>
            <person name="Silva C."/>
        </authorList>
    </citation>
    <scope>NUCLEOTIDE SEQUENCE [LARGE SCALE GENOMIC DNA]</scope>
    <source>
        <strain evidence="1 2">P37SLT</strain>
    </source>
</reference>
<dbReference type="OrthoDB" id="5417790at2"/>
<protein>
    <recommendedName>
        <fullName evidence="3">Sensor histidine kinase</fullName>
    </recommendedName>
</protein>
<dbReference type="Proteomes" id="UP000448292">
    <property type="component" value="Unassembled WGS sequence"/>
</dbReference>
<dbReference type="EMBL" id="QMIE01000005">
    <property type="protein sequence ID" value="TVM17892.1"/>
    <property type="molecule type" value="Genomic_DNA"/>
</dbReference>
<dbReference type="RefSeq" id="WP_144302545.1">
    <property type="nucleotide sequence ID" value="NZ_QMIE01000005.1"/>
</dbReference>